<comment type="caution">
    <text evidence="2">The sequence shown here is derived from an EMBL/GenBank/DDBJ whole genome shotgun (WGS) entry which is preliminary data.</text>
</comment>
<feature type="transmembrane region" description="Helical" evidence="1">
    <location>
        <begin position="237"/>
        <end position="258"/>
    </location>
</feature>
<keyword evidence="1" id="KW-0812">Transmembrane</keyword>
<organism evidence="2 3">
    <name type="scientific">Noviherbaspirillum album</name>
    <dbReference type="NCBI Taxonomy" id="3080276"/>
    <lineage>
        <taxon>Bacteria</taxon>
        <taxon>Pseudomonadati</taxon>
        <taxon>Pseudomonadota</taxon>
        <taxon>Betaproteobacteria</taxon>
        <taxon>Burkholderiales</taxon>
        <taxon>Oxalobacteraceae</taxon>
        <taxon>Noviherbaspirillum</taxon>
    </lineage>
</organism>
<dbReference type="InterPro" id="IPR021913">
    <property type="entry name" value="DUF3526"/>
</dbReference>
<protein>
    <submittedName>
        <fullName evidence="2">DUF3526 domain-containing protein</fullName>
    </submittedName>
</protein>
<dbReference type="PANTHER" id="PTHR43471:SF1">
    <property type="entry name" value="ABC TRANSPORTER PERMEASE PROTEIN NOSY-RELATED"/>
    <property type="match status" value="1"/>
</dbReference>
<gene>
    <name evidence="2" type="ORF">RY831_23125</name>
</gene>
<accession>A0ABU6JFK9</accession>
<name>A0ABU6JFK9_9BURK</name>
<feature type="transmembrane region" description="Helical" evidence="1">
    <location>
        <begin position="180"/>
        <end position="199"/>
    </location>
</feature>
<dbReference type="Proteomes" id="UP001352263">
    <property type="component" value="Unassembled WGS sequence"/>
</dbReference>
<dbReference type="PANTHER" id="PTHR43471">
    <property type="entry name" value="ABC TRANSPORTER PERMEASE"/>
    <property type="match status" value="1"/>
</dbReference>
<dbReference type="RefSeq" id="WP_326508745.1">
    <property type="nucleotide sequence ID" value="NZ_JAWIIV010000025.1"/>
</dbReference>
<dbReference type="Pfam" id="PF12040">
    <property type="entry name" value="DUF3526"/>
    <property type="match status" value="1"/>
</dbReference>
<evidence type="ECO:0000313" key="2">
    <source>
        <dbReference type="EMBL" id="MEC4722065.1"/>
    </source>
</evidence>
<keyword evidence="3" id="KW-1185">Reference proteome</keyword>
<keyword evidence="1" id="KW-0472">Membrane</keyword>
<evidence type="ECO:0000313" key="3">
    <source>
        <dbReference type="Proteomes" id="UP001352263"/>
    </source>
</evidence>
<feature type="transmembrane region" description="Helical" evidence="1">
    <location>
        <begin position="205"/>
        <end position="225"/>
    </location>
</feature>
<evidence type="ECO:0000256" key="1">
    <source>
        <dbReference type="SAM" id="Phobius"/>
    </source>
</evidence>
<sequence>MRSVMLELRIILHSRLAAGALALLLILASLAIWNGYRAVNAQTAALARLTAVHQEDHKAFIAKYGKGTDAGSAAYYGFHLTWDTPSPLAFIAFGQRDLQPAALRVRMLGLHSQLYESETFNPELVLLGKFDFAFVLIYLVPLFVIALTHDWMTAERESGRLRLLMSLPLQSGRLWRRRAWLRYGLVMAAVLLPLVVGLLNASAGLPLSAAVIAVAALYTAFWIGAGALAGTLARTSAAAAAALLGVFVVLTLVLPTLANAAINRLVPVGKGVELAMAQRQEVHQGWDLPRNAVMEKFFRTHPQWSGTPPVTGRFHWKWYYAMHQVGDEAVSAQAAAYAQSMLQREAWTQRSAWLMPAAAAQLALHRLADTDLQAQLAYRDRIAEFHARLRHYFYPLVFEERRFGMQEAQGLPVFQPRPHSGSLPLSMLAALLLAAVMIAAACSLVLRRINPVLRNGFKAA</sequence>
<feature type="transmembrane region" description="Helical" evidence="1">
    <location>
        <begin position="425"/>
        <end position="446"/>
    </location>
</feature>
<proteinExistence type="predicted"/>
<reference evidence="2 3" key="1">
    <citation type="submission" date="2023-10" db="EMBL/GenBank/DDBJ databases">
        <title>Noviherbaspirillum sp. CPCC 100848 genome assembly.</title>
        <authorList>
            <person name="Li X.Y."/>
            <person name="Fang X.M."/>
        </authorList>
    </citation>
    <scope>NUCLEOTIDE SEQUENCE [LARGE SCALE GENOMIC DNA]</scope>
    <source>
        <strain evidence="2 3">CPCC 100848</strain>
    </source>
</reference>
<dbReference type="EMBL" id="JAWIIV010000025">
    <property type="protein sequence ID" value="MEC4722065.1"/>
    <property type="molecule type" value="Genomic_DNA"/>
</dbReference>
<feature type="transmembrane region" description="Helical" evidence="1">
    <location>
        <begin position="132"/>
        <end position="152"/>
    </location>
</feature>
<keyword evidence="1" id="KW-1133">Transmembrane helix</keyword>